<feature type="transmembrane region" description="Helical" evidence="1">
    <location>
        <begin position="20"/>
        <end position="44"/>
    </location>
</feature>
<reference evidence="2 3" key="1">
    <citation type="submission" date="2023-09" db="EMBL/GenBank/DDBJ databases">
        <title>Nesidiocoris tenuis whole genome shotgun sequence.</title>
        <authorList>
            <person name="Shibata T."/>
            <person name="Shimoda M."/>
            <person name="Kobayashi T."/>
            <person name="Uehara T."/>
        </authorList>
    </citation>
    <scope>NUCLEOTIDE SEQUENCE [LARGE SCALE GENOMIC DNA]</scope>
    <source>
        <strain evidence="2 3">Japan</strain>
    </source>
</reference>
<evidence type="ECO:0000313" key="2">
    <source>
        <dbReference type="EMBL" id="BET00813.1"/>
    </source>
</evidence>
<protein>
    <submittedName>
        <fullName evidence="2">Uncharacterized protein</fullName>
    </submittedName>
</protein>
<keyword evidence="1" id="KW-0472">Membrane</keyword>
<feature type="transmembrane region" description="Helical" evidence="1">
    <location>
        <begin position="158"/>
        <end position="174"/>
    </location>
</feature>
<dbReference type="Proteomes" id="UP001307889">
    <property type="component" value="Chromosome 12"/>
</dbReference>
<keyword evidence="3" id="KW-1185">Reference proteome</keyword>
<evidence type="ECO:0000256" key="1">
    <source>
        <dbReference type="SAM" id="Phobius"/>
    </source>
</evidence>
<evidence type="ECO:0000313" key="3">
    <source>
        <dbReference type="Proteomes" id="UP001307889"/>
    </source>
</evidence>
<keyword evidence="1" id="KW-1133">Transmembrane helix</keyword>
<proteinExistence type="predicted"/>
<dbReference type="EMBL" id="AP028920">
    <property type="protein sequence ID" value="BET00813.1"/>
    <property type="molecule type" value="Genomic_DNA"/>
</dbReference>
<keyword evidence="1" id="KW-0812">Transmembrane</keyword>
<feature type="transmembrane region" description="Helical" evidence="1">
    <location>
        <begin position="121"/>
        <end position="146"/>
    </location>
</feature>
<sequence length="201" mass="22771">MADINNKLCCWTYETWTKIIGFFETITGMLTIIFISLFLISAITLKDDIVIPDDQAINATLVINASSSIPVGITSTKLTETEYNFVIGYFVVLLIYQVAFTVLAAYLVIGVTRKNMKHVMLWVAIKTCLLLLALFSLTGQLVLTMFGYEEVDVWKKSIFLVFDALLIMIVYKYFKGEMEAAARRVESVRMPNPNYEAKPYA</sequence>
<name>A0ABN7B8U7_9HEMI</name>
<gene>
    <name evidence="2" type="ORF">NTJ_13630</name>
</gene>
<feature type="transmembrane region" description="Helical" evidence="1">
    <location>
        <begin position="85"/>
        <end position="109"/>
    </location>
</feature>
<accession>A0ABN7B8U7</accession>
<organism evidence="2 3">
    <name type="scientific">Nesidiocoris tenuis</name>
    <dbReference type="NCBI Taxonomy" id="355587"/>
    <lineage>
        <taxon>Eukaryota</taxon>
        <taxon>Metazoa</taxon>
        <taxon>Ecdysozoa</taxon>
        <taxon>Arthropoda</taxon>
        <taxon>Hexapoda</taxon>
        <taxon>Insecta</taxon>
        <taxon>Pterygota</taxon>
        <taxon>Neoptera</taxon>
        <taxon>Paraneoptera</taxon>
        <taxon>Hemiptera</taxon>
        <taxon>Heteroptera</taxon>
        <taxon>Panheteroptera</taxon>
        <taxon>Cimicomorpha</taxon>
        <taxon>Miridae</taxon>
        <taxon>Dicyphina</taxon>
        <taxon>Nesidiocoris</taxon>
    </lineage>
</organism>